<feature type="compositionally biased region" description="Basic and acidic residues" evidence="1">
    <location>
        <begin position="115"/>
        <end position="150"/>
    </location>
</feature>
<dbReference type="Proteomes" id="UP000489600">
    <property type="component" value="Unassembled WGS sequence"/>
</dbReference>
<keyword evidence="3" id="KW-1185">Reference proteome</keyword>
<feature type="compositionally biased region" description="Basic and acidic residues" evidence="1">
    <location>
        <begin position="166"/>
        <end position="176"/>
    </location>
</feature>
<evidence type="ECO:0000313" key="2">
    <source>
        <dbReference type="EMBL" id="VVB08250.1"/>
    </source>
</evidence>
<gene>
    <name evidence="2" type="ORF">ANE_LOCUS18694</name>
</gene>
<protein>
    <submittedName>
        <fullName evidence="2">Uncharacterized protein</fullName>
    </submittedName>
</protein>
<feature type="compositionally biased region" description="Acidic residues" evidence="1">
    <location>
        <begin position="98"/>
        <end position="114"/>
    </location>
</feature>
<feature type="compositionally biased region" description="Basic and acidic residues" evidence="1">
    <location>
        <begin position="68"/>
        <end position="97"/>
    </location>
</feature>
<evidence type="ECO:0000313" key="3">
    <source>
        <dbReference type="Proteomes" id="UP000489600"/>
    </source>
</evidence>
<sequence length="176" mass="19968">MVKMNNTMEESFQKISSMFGGYETRLKAVESFVNSQGWNDTGDFDFDKQYRPRSSFWTHGDCSGGGQKQKEANGVENDPLEKDPKTGLEKELESGEEKETETEVIEKEPEEAEKDLESGVDKKVEAEKGEESEVEKEIEAEKHNEIVGEKRIKKPSAAMRTQGPEPSKEEQEELKN</sequence>
<organism evidence="2 3">
    <name type="scientific">Arabis nemorensis</name>
    <dbReference type="NCBI Taxonomy" id="586526"/>
    <lineage>
        <taxon>Eukaryota</taxon>
        <taxon>Viridiplantae</taxon>
        <taxon>Streptophyta</taxon>
        <taxon>Embryophyta</taxon>
        <taxon>Tracheophyta</taxon>
        <taxon>Spermatophyta</taxon>
        <taxon>Magnoliopsida</taxon>
        <taxon>eudicotyledons</taxon>
        <taxon>Gunneridae</taxon>
        <taxon>Pentapetalae</taxon>
        <taxon>rosids</taxon>
        <taxon>malvids</taxon>
        <taxon>Brassicales</taxon>
        <taxon>Brassicaceae</taxon>
        <taxon>Arabideae</taxon>
        <taxon>Arabis</taxon>
    </lineage>
</organism>
<dbReference type="EMBL" id="CABITT030000006">
    <property type="protein sequence ID" value="VVB08250.1"/>
    <property type="molecule type" value="Genomic_DNA"/>
</dbReference>
<comment type="caution">
    <text evidence="2">The sequence shown here is derived from an EMBL/GenBank/DDBJ whole genome shotgun (WGS) entry which is preliminary data.</text>
</comment>
<accession>A0A565C3Q2</accession>
<evidence type="ECO:0000256" key="1">
    <source>
        <dbReference type="SAM" id="MobiDB-lite"/>
    </source>
</evidence>
<dbReference type="AlphaFoldDB" id="A0A565C3Q2"/>
<feature type="region of interest" description="Disordered" evidence="1">
    <location>
        <begin position="36"/>
        <end position="176"/>
    </location>
</feature>
<name>A0A565C3Q2_9BRAS</name>
<proteinExistence type="predicted"/>
<reference evidence="2" key="1">
    <citation type="submission" date="2019-07" db="EMBL/GenBank/DDBJ databases">
        <authorList>
            <person name="Dittberner H."/>
        </authorList>
    </citation>
    <scope>NUCLEOTIDE SEQUENCE [LARGE SCALE GENOMIC DNA]</scope>
</reference>